<dbReference type="InterPro" id="IPR046288">
    <property type="entry name" value="DUF6325"/>
</dbReference>
<protein>
    <submittedName>
        <fullName evidence="1">DUF6325 family protein</fullName>
    </submittedName>
</protein>
<sequence length="145" mass="14921">MATSTFAGPVDYAVFAFPLGAPLSTGLSAVAAAVAAGTIELLDITAVALDPAGRPTTVHLHDLQEPGGIDMQLFEAAQSDLLDAEDLHDIAVEIARDQFALVIVYEDRSLAVAAHAFARIGGVEIFSGGVDIADLHRAVGGEEAP</sequence>
<dbReference type="AlphaFoldDB" id="A0AAJ6B3W6"/>
<gene>
    <name evidence="1" type="ORF">P0Y48_13440</name>
</gene>
<accession>A0AAJ6B3W6</accession>
<organism evidence="1 2">
    <name type="scientific">Candidatus Microbacterium phytovorans</name>
    <dbReference type="NCBI Taxonomy" id="3121374"/>
    <lineage>
        <taxon>Bacteria</taxon>
        <taxon>Bacillati</taxon>
        <taxon>Actinomycetota</taxon>
        <taxon>Actinomycetes</taxon>
        <taxon>Micrococcales</taxon>
        <taxon>Microbacteriaceae</taxon>
        <taxon>Microbacterium</taxon>
    </lineage>
</organism>
<name>A0AAJ6B3W6_9MICO</name>
<evidence type="ECO:0000313" key="1">
    <source>
        <dbReference type="EMBL" id="WEK13444.1"/>
    </source>
</evidence>
<evidence type="ECO:0000313" key="2">
    <source>
        <dbReference type="Proteomes" id="UP001213972"/>
    </source>
</evidence>
<proteinExistence type="predicted"/>
<dbReference type="Pfam" id="PF19850">
    <property type="entry name" value="DUF6325"/>
    <property type="match status" value="1"/>
</dbReference>
<reference evidence="1" key="1">
    <citation type="submission" date="2023-03" db="EMBL/GenBank/DDBJ databases">
        <title>Andean soil-derived lignocellulolytic bacterial consortium as a source of novel taxa and putative plastic-active enzymes.</title>
        <authorList>
            <person name="Diaz-Garcia L."/>
            <person name="Chuvochina M."/>
            <person name="Feuerriegel G."/>
            <person name="Bunk B."/>
            <person name="Sproer C."/>
            <person name="Streit W.R."/>
            <person name="Rodriguez L.M."/>
            <person name="Overmann J."/>
            <person name="Jimenez D.J."/>
        </authorList>
    </citation>
    <scope>NUCLEOTIDE SEQUENCE</scope>
    <source>
        <strain evidence="1">MAG 4610</strain>
    </source>
</reference>
<dbReference type="Proteomes" id="UP001213972">
    <property type="component" value="Chromosome"/>
</dbReference>
<dbReference type="EMBL" id="CP119321">
    <property type="protein sequence ID" value="WEK13444.1"/>
    <property type="molecule type" value="Genomic_DNA"/>
</dbReference>